<protein>
    <submittedName>
        <fullName evidence="1">FeoB-associated Cys-rich membrane protein</fullName>
    </submittedName>
</protein>
<organism evidence="1 2">
    <name type="scientific">Candidatus Ruthenibacterium avium</name>
    <dbReference type="NCBI Taxonomy" id="2838751"/>
    <lineage>
        <taxon>Bacteria</taxon>
        <taxon>Bacillati</taxon>
        <taxon>Bacillota</taxon>
        <taxon>Clostridia</taxon>
        <taxon>Eubacteriales</taxon>
        <taxon>Oscillospiraceae</taxon>
        <taxon>Ruthenibacterium</taxon>
    </lineage>
</organism>
<evidence type="ECO:0000313" key="2">
    <source>
        <dbReference type="Proteomes" id="UP000824209"/>
    </source>
</evidence>
<name>A0A9D2M378_9FIRM</name>
<gene>
    <name evidence="1" type="ORF">H9943_07275</name>
</gene>
<accession>A0A9D2M378</accession>
<dbReference type="Proteomes" id="UP000824209">
    <property type="component" value="Unassembled WGS sequence"/>
</dbReference>
<evidence type="ECO:0000313" key="1">
    <source>
        <dbReference type="EMBL" id="HJB40182.1"/>
    </source>
</evidence>
<sequence>MLDFLLAALILGLLAAAIRYIVKAKKSGVKCIGCPSSGSCSSHSHSSCGCSGGCGNCSGCGHHSS</sequence>
<dbReference type="EMBL" id="DWYA01000060">
    <property type="protein sequence ID" value="HJB40182.1"/>
    <property type="molecule type" value="Genomic_DNA"/>
</dbReference>
<proteinExistence type="predicted"/>
<reference evidence="1" key="1">
    <citation type="journal article" date="2021" name="PeerJ">
        <title>Extensive microbial diversity within the chicken gut microbiome revealed by metagenomics and culture.</title>
        <authorList>
            <person name="Gilroy R."/>
            <person name="Ravi A."/>
            <person name="Getino M."/>
            <person name="Pursley I."/>
            <person name="Horton D.L."/>
            <person name="Alikhan N.F."/>
            <person name="Baker D."/>
            <person name="Gharbi K."/>
            <person name="Hall N."/>
            <person name="Watson M."/>
            <person name="Adriaenssens E.M."/>
            <person name="Foster-Nyarko E."/>
            <person name="Jarju S."/>
            <person name="Secka A."/>
            <person name="Antonio M."/>
            <person name="Oren A."/>
            <person name="Chaudhuri R.R."/>
            <person name="La Ragione R."/>
            <person name="Hildebrand F."/>
            <person name="Pallen M.J."/>
        </authorList>
    </citation>
    <scope>NUCLEOTIDE SEQUENCE</scope>
    <source>
        <strain evidence="1">ChiBcec8-14828</strain>
    </source>
</reference>
<comment type="caution">
    <text evidence="1">The sequence shown here is derived from an EMBL/GenBank/DDBJ whole genome shotgun (WGS) entry which is preliminary data.</text>
</comment>
<reference evidence="1" key="2">
    <citation type="submission" date="2021-04" db="EMBL/GenBank/DDBJ databases">
        <authorList>
            <person name="Gilroy R."/>
        </authorList>
    </citation>
    <scope>NUCLEOTIDE SEQUENCE</scope>
    <source>
        <strain evidence="1">ChiBcec8-14828</strain>
    </source>
</reference>
<dbReference type="AlphaFoldDB" id="A0A9D2M378"/>